<dbReference type="InterPro" id="IPR018253">
    <property type="entry name" value="DnaJ_domain_CS"/>
</dbReference>
<dbReference type="Pfam" id="PF00226">
    <property type="entry name" value="DnaJ"/>
    <property type="match status" value="1"/>
</dbReference>
<dbReference type="SUPFAM" id="SSF46565">
    <property type="entry name" value="Chaperone J-domain"/>
    <property type="match status" value="1"/>
</dbReference>
<evidence type="ECO:0000256" key="2">
    <source>
        <dbReference type="SAM" id="MobiDB-lite"/>
    </source>
</evidence>
<dbReference type="GO" id="GO:0005829">
    <property type="term" value="C:cytosol"/>
    <property type="evidence" value="ECO:0000318"/>
    <property type="project" value="GO_Central"/>
</dbReference>
<sequence length="333" mass="36697">MGMADYYEVLKVSSAANEEELRRAYKKLAMRWHPDKHPSGAKGLAEAKFKQICEAYDVLSDAQKRQIYDLYGEDGLKYDVSSPSAAAAATRGGGRGVGKGASFKYGNSRVVNDDIFDGFFDDIGSPPKSDNPKKYSENGNRKMGRSDTAEKKAEPLETKLVCSLEELFKGSKRKMKIARLVPDFSGKATTVDEVLAIEIRPGWKKGTKITFPEKGNQEPGLLAGDLIFVIDEKPHPTFKRDGNDLLVNLKVSLLEALTGKTVTLKTLDGRNLDIEVSDIVKPGHEVVISGEGMPISKEPKTRGNLRIKFDVKFPSRLSADQKSDLRRVLGRSS</sequence>
<dbReference type="CDD" id="cd06257">
    <property type="entry name" value="DnaJ"/>
    <property type="match status" value="1"/>
</dbReference>
<dbReference type="AlphaFoldDB" id="A0A9R0I8A2"/>
<feature type="domain" description="J" evidence="3">
    <location>
        <begin position="5"/>
        <end position="72"/>
    </location>
</feature>
<reference evidence="4" key="1">
    <citation type="journal article" date="2021" name="Nat. Commun.">
        <title>Genomic analyses provide insights into spinach domestication and the genetic basis of agronomic traits.</title>
        <authorList>
            <person name="Cai X."/>
            <person name="Sun X."/>
            <person name="Xu C."/>
            <person name="Sun H."/>
            <person name="Wang X."/>
            <person name="Ge C."/>
            <person name="Zhang Z."/>
            <person name="Wang Q."/>
            <person name="Fei Z."/>
            <person name="Jiao C."/>
            <person name="Wang Q."/>
        </authorList>
    </citation>
    <scope>NUCLEOTIDE SEQUENCE [LARGE SCALE GENOMIC DNA]</scope>
    <source>
        <strain evidence="4">cv. Varoflay</strain>
    </source>
</reference>
<dbReference type="InterPro" id="IPR051339">
    <property type="entry name" value="DnaJ_subfamily_B"/>
</dbReference>
<dbReference type="InterPro" id="IPR002939">
    <property type="entry name" value="DnaJ_C"/>
</dbReference>
<dbReference type="GO" id="GO:0051087">
    <property type="term" value="F:protein-folding chaperone binding"/>
    <property type="evidence" value="ECO:0000318"/>
    <property type="project" value="GO_Central"/>
</dbReference>
<gene>
    <name evidence="5" type="primary">LOC110784506</name>
</gene>
<evidence type="ECO:0000259" key="3">
    <source>
        <dbReference type="PROSITE" id="PS50076"/>
    </source>
</evidence>
<dbReference type="GeneID" id="110784506"/>
<dbReference type="KEGG" id="soe:110784506"/>
<evidence type="ECO:0000256" key="1">
    <source>
        <dbReference type="ARBA" id="ARBA00023186"/>
    </source>
</evidence>
<dbReference type="CDD" id="cd10747">
    <property type="entry name" value="DnaJ_C"/>
    <property type="match status" value="1"/>
</dbReference>
<dbReference type="SMART" id="SM00271">
    <property type="entry name" value="DnaJ"/>
    <property type="match status" value="1"/>
</dbReference>
<keyword evidence="4" id="KW-1185">Reference proteome</keyword>
<dbReference type="InterPro" id="IPR001623">
    <property type="entry name" value="DnaJ_domain"/>
</dbReference>
<dbReference type="Gene3D" id="1.10.287.110">
    <property type="entry name" value="DnaJ domain"/>
    <property type="match status" value="1"/>
</dbReference>
<dbReference type="PROSITE" id="PS50076">
    <property type="entry name" value="DNAJ_2"/>
    <property type="match status" value="1"/>
</dbReference>
<dbReference type="PRINTS" id="PR00625">
    <property type="entry name" value="JDOMAIN"/>
</dbReference>
<dbReference type="PANTHER" id="PTHR24078:SF175">
    <property type="entry name" value="DNAJ HEAT SHOCK FAMILY PROTEIN"/>
    <property type="match status" value="1"/>
</dbReference>
<dbReference type="GO" id="GO:0051082">
    <property type="term" value="F:unfolded protein binding"/>
    <property type="evidence" value="ECO:0000318"/>
    <property type="project" value="GO_Central"/>
</dbReference>
<organism evidence="4 5">
    <name type="scientific">Spinacia oleracea</name>
    <name type="common">Spinach</name>
    <dbReference type="NCBI Taxonomy" id="3562"/>
    <lineage>
        <taxon>Eukaryota</taxon>
        <taxon>Viridiplantae</taxon>
        <taxon>Streptophyta</taxon>
        <taxon>Embryophyta</taxon>
        <taxon>Tracheophyta</taxon>
        <taxon>Spermatophyta</taxon>
        <taxon>Magnoliopsida</taxon>
        <taxon>eudicotyledons</taxon>
        <taxon>Gunneridae</taxon>
        <taxon>Pentapetalae</taxon>
        <taxon>Caryophyllales</taxon>
        <taxon>Chenopodiaceae</taxon>
        <taxon>Chenopodioideae</taxon>
        <taxon>Anserineae</taxon>
        <taxon>Spinacia</taxon>
    </lineage>
</organism>
<evidence type="ECO:0000313" key="5">
    <source>
        <dbReference type="RefSeq" id="XP_021844662.1"/>
    </source>
</evidence>
<dbReference type="SUPFAM" id="SSF49493">
    <property type="entry name" value="HSP40/DnaJ peptide-binding domain"/>
    <property type="match status" value="2"/>
</dbReference>
<accession>A0A9R0I8A2</accession>
<dbReference type="PROSITE" id="PS00636">
    <property type="entry name" value="DNAJ_1"/>
    <property type="match status" value="1"/>
</dbReference>
<reference evidence="5" key="2">
    <citation type="submission" date="2025-08" db="UniProtKB">
        <authorList>
            <consortium name="RefSeq"/>
        </authorList>
    </citation>
    <scope>IDENTIFICATION</scope>
    <source>
        <tissue evidence="5">Leaf</tissue>
    </source>
</reference>
<dbReference type="Proteomes" id="UP000813463">
    <property type="component" value="Chromosome 1"/>
</dbReference>
<proteinExistence type="predicted"/>
<feature type="compositionally biased region" description="Basic and acidic residues" evidence="2">
    <location>
        <begin position="130"/>
        <end position="152"/>
    </location>
</feature>
<keyword evidence="1" id="KW-0143">Chaperone</keyword>
<dbReference type="GO" id="GO:0006457">
    <property type="term" value="P:protein folding"/>
    <property type="evidence" value="ECO:0007669"/>
    <property type="project" value="InterPro"/>
</dbReference>
<dbReference type="PANTHER" id="PTHR24078">
    <property type="entry name" value="DNAJ HOMOLOG SUBFAMILY C MEMBER"/>
    <property type="match status" value="1"/>
</dbReference>
<dbReference type="FunFam" id="2.60.260.20:FF:000030">
    <property type="entry name" value="DNAJ heat shock family protein"/>
    <property type="match status" value="1"/>
</dbReference>
<dbReference type="OrthoDB" id="550424at2759"/>
<name>A0A9R0I8A2_SPIOL</name>
<feature type="region of interest" description="Disordered" evidence="2">
    <location>
        <begin position="122"/>
        <end position="152"/>
    </location>
</feature>
<evidence type="ECO:0000313" key="4">
    <source>
        <dbReference type="Proteomes" id="UP000813463"/>
    </source>
</evidence>
<protein>
    <recommendedName>
        <fullName evidence="3">J domain-containing protein</fullName>
    </recommendedName>
</protein>
<dbReference type="RefSeq" id="XP_021844662.1">
    <property type="nucleotide sequence ID" value="XM_021988970.2"/>
</dbReference>
<dbReference type="Gene3D" id="2.60.260.20">
    <property type="entry name" value="Urease metallochaperone UreE, N-terminal domain"/>
    <property type="match status" value="2"/>
</dbReference>
<dbReference type="InterPro" id="IPR008971">
    <property type="entry name" value="HSP40/DnaJ_pept-bd"/>
</dbReference>
<dbReference type="Pfam" id="PF01556">
    <property type="entry name" value="DnaJ_C"/>
    <property type="match status" value="1"/>
</dbReference>
<dbReference type="InterPro" id="IPR036869">
    <property type="entry name" value="J_dom_sf"/>
</dbReference>
<dbReference type="FunFam" id="2.60.260.20:FF:000002">
    <property type="entry name" value="Dnaj homolog subfamily b member"/>
    <property type="match status" value="1"/>
</dbReference>